<organism evidence="2">
    <name type="scientific">Arundo donax</name>
    <name type="common">Giant reed</name>
    <name type="synonym">Donax arundinaceus</name>
    <dbReference type="NCBI Taxonomy" id="35708"/>
    <lineage>
        <taxon>Eukaryota</taxon>
        <taxon>Viridiplantae</taxon>
        <taxon>Streptophyta</taxon>
        <taxon>Embryophyta</taxon>
        <taxon>Tracheophyta</taxon>
        <taxon>Spermatophyta</taxon>
        <taxon>Magnoliopsida</taxon>
        <taxon>Liliopsida</taxon>
        <taxon>Poales</taxon>
        <taxon>Poaceae</taxon>
        <taxon>PACMAD clade</taxon>
        <taxon>Arundinoideae</taxon>
        <taxon>Arundineae</taxon>
        <taxon>Arundo</taxon>
    </lineage>
</organism>
<sequence length="248" mass="26735">MENAKPAASVPSIPWNGMATSSEQHFGGASKSLGSMDSAGERNKRSQLHDLLAEEVLARSNIADNENISNANDAFFPPLSPASAQPDALAVDDNDFIEAKDKKNKKKATKTKGSTVKTPSPVGSFDQSAISVPTEKGKSAKQAQQELEILPAPPSGPSFGDFVLWKSDQANSVPAPAWSNDSAKVQRPLSLRDIQREEERRSGAVKQQAPLPTPAKVPMNQKKSKKCFFLASFWIISVKDSCPCPNEF</sequence>
<protein>
    <recommendedName>
        <fullName evidence="3">GYF domain-containing protein</fullName>
    </recommendedName>
</protein>
<feature type="region of interest" description="Disordered" evidence="1">
    <location>
        <begin position="1"/>
        <end position="46"/>
    </location>
</feature>
<evidence type="ECO:0008006" key="3">
    <source>
        <dbReference type="Google" id="ProtNLM"/>
    </source>
</evidence>
<dbReference type="AlphaFoldDB" id="A0A0A9CGY0"/>
<feature type="region of interest" description="Disordered" evidence="1">
    <location>
        <begin position="68"/>
        <end position="154"/>
    </location>
</feature>
<dbReference type="PANTHER" id="PTHR47471:SF1">
    <property type="entry name" value="PROTEIN ESSENTIAL FOR POTEXVIRUS ACCUMULATION 1"/>
    <property type="match status" value="1"/>
</dbReference>
<dbReference type="PANTHER" id="PTHR47471">
    <property type="entry name" value="GYF DOMAIN-CONTAINING PROTEIN"/>
    <property type="match status" value="1"/>
</dbReference>
<dbReference type="EMBL" id="GBRH01223044">
    <property type="protein sequence ID" value="JAD74851.1"/>
    <property type="molecule type" value="Transcribed_RNA"/>
</dbReference>
<reference evidence="2" key="1">
    <citation type="submission" date="2014-09" db="EMBL/GenBank/DDBJ databases">
        <authorList>
            <person name="Magalhaes I.L.F."/>
            <person name="Oliveira U."/>
            <person name="Santos F.R."/>
            <person name="Vidigal T.H.D.A."/>
            <person name="Brescovit A.D."/>
            <person name="Santos A.J."/>
        </authorList>
    </citation>
    <scope>NUCLEOTIDE SEQUENCE</scope>
    <source>
        <tissue evidence="2">Shoot tissue taken approximately 20 cm above the soil surface</tissue>
    </source>
</reference>
<proteinExistence type="predicted"/>
<feature type="region of interest" description="Disordered" evidence="1">
    <location>
        <begin position="195"/>
        <end position="219"/>
    </location>
</feature>
<accession>A0A0A9CGY0</accession>
<evidence type="ECO:0000256" key="1">
    <source>
        <dbReference type="SAM" id="MobiDB-lite"/>
    </source>
</evidence>
<evidence type="ECO:0000313" key="2">
    <source>
        <dbReference type="EMBL" id="JAD74851.1"/>
    </source>
</evidence>
<reference evidence="2" key="2">
    <citation type="journal article" date="2015" name="Data Brief">
        <title>Shoot transcriptome of the giant reed, Arundo donax.</title>
        <authorList>
            <person name="Barrero R.A."/>
            <person name="Guerrero F.D."/>
            <person name="Moolhuijzen P."/>
            <person name="Goolsby J.A."/>
            <person name="Tidwell J."/>
            <person name="Bellgard S.E."/>
            <person name="Bellgard M.I."/>
        </authorList>
    </citation>
    <scope>NUCLEOTIDE SEQUENCE</scope>
    <source>
        <tissue evidence="2">Shoot tissue taken approximately 20 cm above the soil surface</tissue>
    </source>
</reference>
<name>A0A0A9CGY0_ARUDO</name>